<proteinExistence type="predicted"/>
<protein>
    <recommendedName>
        <fullName evidence="1">DUF6933 domain-containing protein</fullName>
    </recommendedName>
</protein>
<dbReference type="Pfam" id="PF22016">
    <property type="entry name" value="DUF6933"/>
    <property type="match status" value="1"/>
</dbReference>
<evidence type="ECO:0000313" key="3">
    <source>
        <dbReference type="Proteomes" id="UP001163726"/>
    </source>
</evidence>
<dbReference type="RefSeq" id="WP_268074535.1">
    <property type="nucleotide sequence ID" value="NZ_CP109965.1"/>
</dbReference>
<gene>
    <name evidence="2" type="ORF">OLW01_13975</name>
</gene>
<organism evidence="2 3">
    <name type="scientific">Catenovulum adriaticum</name>
    <dbReference type="NCBI Taxonomy" id="2984846"/>
    <lineage>
        <taxon>Bacteria</taxon>
        <taxon>Pseudomonadati</taxon>
        <taxon>Pseudomonadota</taxon>
        <taxon>Gammaproteobacteria</taxon>
        <taxon>Alteromonadales</taxon>
        <taxon>Alteromonadaceae</taxon>
        <taxon>Catenovulum</taxon>
    </lineage>
</organism>
<reference evidence="2" key="1">
    <citation type="submission" date="2022-10" db="EMBL/GenBank/DDBJ databases">
        <title>Catenovulum adriacola sp. nov. isolated in the Harbour of Susak.</title>
        <authorList>
            <person name="Schoch T."/>
            <person name="Reich S.J."/>
            <person name="Stoeferle S."/>
            <person name="Flaiz M."/>
            <person name="Kazda M."/>
            <person name="Riedel C.U."/>
            <person name="Duerre P."/>
        </authorList>
    </citation>
    <scope>NUCLEOTIDE SEQUENCE</scope>
    <source>
        <strain evidence="2">TS8</strain>
    </source>
</reference>
<name>A0ABY7ALV8_9ALTE</name>
<sequence>MQVHCTKKLMAKLPQNHKINSAEPVAELPQQLPANVVLFPGTKLKNQQEKTKDLGQWHANLVVIQRRRCIMFVHDITRFGLIIPCVQKVDFANLDNLFIDIFINTLLKLDYPFAVVDAASQLLTPFKYDSHCNRSVQGTMRVMISQIEHLVWVDNIKVSELNPCSTSAWVNEMPCTVKGQKEVIWPIKAMKEFIQAKM</sequence>
<keyword evidence="3" id="KW-1185">Reference proteome</keyword>
<dbReference type="EMBL" id="CP109965">
    <property type="protein sequence ID" value="WAJ70232.1"/>
    <property type="molecule type" value="Genomic_DNA"/>
</dbReference>
<dbReference type="InterPro" id="IPR053864">
    <property type="entry name" value="DUF6933"/>
</dbReference>
<dbReference type="Proteomes" id="UP001163726">
    <property type="component" value="Chromosome"/>
</dbReference>
<evidence type="ECO:0000259" key="1">
    <source>
        <dbReference type="Pfam" id="PF22016"/>
    </source>
</evidence>
<accession>A0ABY7ALV8</accession>
<evidence type="ECO:0000313" key="2">
    <source>
        <dbReference type="EMBL" id="WAJ70232.1"/>
    </source>
</evidence>
<feature type="domain" description="DUF6933" evidence="1">
    <location>
        <begin position="3"/>
        <end position="189"/>
    </location>
</feature>